<keyword evidence="2 7" id="KW-0813">Transport</keyword>
<dbReference type="Pfam" id="PF00528">
    <property type="entry name" value="BPD_transp_1"/>
    <property type="match status" value="1"/>
</dbReference>
<feature type="non-terminal residue" evidence="9">
    <location>
        <position position="1"/>
    </location>
</feature>
<comment type="subcellular location">
    <subcellularLocation>
        <location evidence="1 7">Cell membrane</location>
        <topology evidence="1 7">Multi-pass membrane protein</topology>
    </subcellularLocation>
</comment>
<dbReference type="PROSITE" id="PS50928">
    <property type="entry name" value="ABC_TM1"/>
    <property type="match status" value="1"/>
</dbReference>
<evidence type="ECO:0000256" key="2">
    <source>
        <dbReference type="ARBA" id="ARBA00022448"/>
    </source>
</evidence>
<proteinExistence type="inferred from homology"/>
<protein>
    <submittedName>
        <fullName evidence="9">Peptide/nickel transport system permease protein</fullName>
    </submittedName>
</protein>
<dbReference type="EMBL" id="BLRW01000245">
    <property type="protein sequence ID" value="GFP23903.1"/>
    <property type="molecule type" value="Genomic_DNA"/>
</dbReference>
<dbReference type="InterPro" id="IPR000515">
    <property type="entry name" value="MetI-like"/>
</dbReference>
<comment type="similarity">
    <text evidence="7">Belongs to the binding-protein-dependent transport system permease family.</text>
</comment>
<feature type="transmembrane region" description="Helical" evidence="7">
    <location>
        <begin position="186"/>
        <end position="211"/>
    </location>
</feature>
<sequence>RHKLAMAGLVVLVVLYSLAILTPWITPYEFDEIDLYNMYSPPSAQHWFGTDELGRDTLTRVLYGGRISLMVGTVVAILSSTIGTLIGMIAGYYGKWVDNLLMRFVDLMLSLPLLPLLIVVAAIKGPGLGGIIIILGLLTWTSVARLVRGSFLSIREEDYVQAARALGASDWRIIVRHILPNAMAPIIVSTTLMVGIAILIESVLSYLGFGIQPPTPSWGNMLHKAKITMTQYPWLTYFPGLMIVLTVLCFNFVGDGLRDALDPRQTLYRRYT</sequence>
<reference evidence="9 10" key="1">
    <citation type="journal article" date="2020" name="Front. Microbiol.">
        <title>Single-cell genomics of novel Actinobacteria with the Wood-Ljungdahl pathway discovered in a serpentinizing system.</title>
        <authorList>
            <person name="Merino N."/>
            <person name="Kawai M."/>
            <person name="Boyd E.S."/>
            <person name="Colman D.R."/>
            <person name="McGlynn S.E."/>
            <person name="Nealson K.H."/>
            <person name="Kurokawa K."/>
            <person name="Hongoh Y."/>
        </authorList>
    </citation>
    <scope>NUCLEOTIDE SEQUENCE [LARGE SCALE GENOMIC DNA]</scope>
    <source>
        <strain evidence="9 10">S09_30</strain>
    </source>
</reference>
<gene>
    <name evidence="9" type="ORF">HKBW3S09_01369</name>
</gene>
<dbReference type="NCBIfam" id="NF045476">
    <property type="entry name" value="Opp4C"/>
    <property type="match status" value="1"/>
</dbReference>
<dbReference type="AlphaFoldDB" id="A0A6V8NV38"/>
<keyword evidence="5 7" id="KW-1133">Transmembrane helix</keyword>
<comment type="caution">
    <text evidence="9">The sequence shown here is derived from an EMBL/GenBank/DDBJ whole genome shotgun (WGS) entry which is preliminary data.</text>
</comment>
<evidence type="ECO:0000256" key="5">
    <source>
        <dbReference type="ARBA" id="ARBA00022989"/>
    </source>
</evidence>
<dbReference type="Proteomes" id="UP000585609">
    <property type="component" value="Unassembled WGS sequence"/>
</dbReference>
<dbReference type="GO" id="GO:0005886">
    <property type="term" value="C:plasma membrane"/>
    <property type="evidence" value="ECO:0007669"/>
    <property type="project" value="UniProtKB-SubCell"/>
</dbReference>
<dbReference type="GO" id="GO:0055085">
    <property type="term" value="P:transmembrane transport"/>
    <property type="evidence" value="ECO:0007669"/>
    <property type="project" value="InterPro"/>
</dbReference>
<evidence type="ECO:0000313" key="10">
    <source>
        <dbReference type="Proteomes" id="UP000585609"/>
    </source>
</evidence>
<dbReference type="InterPro" id="IPR050366">
    <property type="entry name" value="BP-dependent_transpt_permease"/>
</dbReference>
<keyword evidence="6 7" id="KW-0472">Membrane</keyword>
<dbReference type="Gene3D" id="1.10.3720.10">
    <property type="entry name" value="MetI-like"/>
    <property type="match status" value="1"/>
</dbReference>
<keyword evidence="3" id="KW-1003">Cell membrane</keyword>
<feature type="transmembrane region" description="Helical" evidence="7">
    <location>
        <begin position="67"/>
        <end position="92"/>
    </location>
</feature>
<evidence type="ECO:0000259" key="8">
    <source>
        <dbReference type="PROSITE" id="PS50928"/>
    </source>
</evidence>
<feature type="transmembrane region" description="Helical" evidence="7">
    <location>
        <begin position="104"/>
        <end position="123"/>
    </location>
</feature>
<dbReference type="InterPro" id="IPR053523">
    <property type="entry name" value="Oligopeptide_permease_AppC"/>
</dbReference>
<dbReference type="InterPro" id="IPR035906">
    <property type="entry name" value="MetI-like_sf"/>
</dbReference>
<accession>A0A6V8NV38</accession>
<evidence type="ECO:0000313" key="9">
    <source>
        <dbReference type="EMBL" id="GFP23903.1"/>
    </source>
</evidence>
<dbReference type="InterPro" id="IPR025966">
    <property type="entry name" value="OppC_N"/>
</dbReference>
<evidence type="ECO:0000256" key="6">
    <source>
        <dbReference type="ARBA" id="ARBA00023136"/>
    </source>
</evidence>
<dbReference type="CDD" id="cd06261">
    <property type="entry name" value="TM_PBP2"/>
    <property type="match status" value="1"/>
</dbReference>
<keyword evidence="4 7" id="KW-0812">Transmembrane</keyword>
<organism evidence="9 10">
    <name type="scientific">Candidatus Hakubella thermalkaliphila</name>
    <dbReference type="NCBI Taxonomy" id="2754717"/>
    <lineage>
        <taxon>Bacteria</taxon>
        <taxon>Bacillati</taxon>
        <taxon>Actinomycetota</taxon>
        <taxon>Actinomycetota incertae sedis</taxon>
        <taxon>Candidatus Hakubellales</taxon>
        <taxon>Candidatus Hakubellaceae</taxon>
        <taxon>Candidatus Hakubella</taxon>
    </lineage>
</organism>
<evidence type="ECO:0000256" key="3">
    <source>
        <dbReference type="ARBA" id="ARBA00022475"/>
    </source>
</evidence>
<evidence type="ECO:0000256" key="4">
    <source>
        <dbReference type="ARBA" id="ARBA00022692"/>
    </source>
</evidence>
<dbReference type="SUPFAM" id="SSF161098">
    <property type="entry name" value="MetI-like"/>
    <property type="match status" value="1"/>
</dbReference>
<feature type="transmembrane region" description="Helical" evidence="7">
    <location>
        <begin position="129"/>
        <end position="147"/>
    </location>
</feature>
<evidence type="ECO:0000256" key="7">
    <source>
        <dbReference type="RuleBase" id="RU363032"/>
    </source>
</evidence>
<feature type="domain" description="ABC transmembrane type-1" evidence="8">
    <location>
        <begin position="65"/>
        <end position="254"/>
    </location>
</feature>
<dbReference type="PANTHER" id="PTHR43386">
    <property type="entry name" value="OLIGOPEPTIDE TRANSPORT SYSTEM PERMEASE PROTEIN APPC"/>
    <property type="match status" value="1"/>
</dbReference>
<evidence type="ECO:0000256" key="1">
    <source>
        <dbReference type="ARBA" id="ARBA00004651"/>
    </source>
</evidence>
<name>A0A6V8NV38_9ACTN</name>
<dbReference type="PANTHER" id="PTHR43386:SF23">
    <property type="entry name" value="ABC TRANSPORTER"/>
    <property type="match status" value="1"/>
</dbReference>
<dbReference type="Pfam" id="PF12911">
    <property type="entry name" value="OppC_N"/>
    <property type="match status" value="1"/>
</dbReference>
<feature type="transmembrane region" description="Helical" evidence="7">
    <location>
        <begin position="231"/>
        <end position="254"/>
    </location>
</feature>